<dbReference type="Ensembl" id="ENSEBUT00000026311.1">
    <property type="protein sequence ID" value="ENSEBUP00000025735.1"/>
    <property type="gene ID" value="ENSEBUG00000015855.1"/>
</dbReference>
<name>A0A8C4R6V6_EPTBU</name>
<keyword evidence="3" id="KW-1185">Reference proteome</keyword>
<feature type="compositionally biased region" description="Polar residues" evidence="1">
    <location>
        <begin position="740"/>
        <end position="749"/>
    </location>
</feature>
<feature type="compositionally biased region" description="Polar residues" evidence="1">
    <location>
        <begin position="626"/>
        <end position="641"/>
    </location>
</feature>
<proteinExistence type="predicted"/>
<dbReference type="InterPro" id="IPR039302">
    <property type="entry name" value="MAP10"/>
</dbReference>
<evidence type="ECO:0000313" key="2">
    <source>
        <dbReference type="Ensembl" id="ENSEBUP00000025735.1"/>
    </source>
</evidence>
<dbReference type="PANTHER" id="PTHR21831:SF2">
    <property type="entry name" value="MICROTUBULE-ASSOCIATED PROTEIN 10"/>
    <property type="match status" value="1"/>
</dbReference>
<feature type="compositionally biased region" description="Basic and acidic residues" evidence="1">
    <location>
        <begin position="613"/>
        <end position="625"/>
    </location>
</feature>
<dbReference type="GO" id="GO:0031122">
    <property type="term" value="P:cytoplasmic microtubule organization"/>
    <property type="evidence" value="ECO:0007669"/>
    <property type="project" value="TreeGrafter"/>
</dbReference>
<dbReference type="GO" id="GO:0032467">
    <property type="term" value="P:positive regulation of cytokinesis"/>
    <property type="evidence" value="ECO:0007669"/>
    <property type="project" value="TreeGrafter"/>
</dbReference>
<dbReference type="GO" id="GO:0030496">
    <property type="term" value="C:midbody"/>
    <property type="evidence" value="ECO:0007669"/>
    <property type="project" value="TreeGrafter"/>
</dbReference>
<organism evidence="2 3">
    <name type="scientific">Eptatretus burgeri</name>
    <name type="common">Inshore hagfish</name>
    <dbReference type="NCBI Taxonomy" id="7764"/>
    <lineage>
        <taxon>Eukaryota</taxon>
        <taxon>Metazoa</taxon>
        <taxon>Chordata</taxon>
        <taxon>Craniata</taxon>
        <taxon>Vertebrata</taxon>
        <taxon>Cyclostomata</taxon>
        <taxon>Myxini</taxon>
        <taxon>Myxiniformes</taxon>
        <taxon>Myxinidae</taxon>
        <taxon>Eptatretinae</taxon>
        <taxon>Eptatretus</taxon>
    </lineage>
</organism>
<protein>
    <submittedName>
        <fullName evidence="2">Uncharacterized protein</fullName>
    </submittedName>
</protein>
<dbReference type="GO" id="GO:0005813">
    <property type="term" value="C:centrosome"/>
    <property type="evidence" value="ECO:0007669"/>
    <property type="project" value="TreeGrafter"/>
</dbReference>
<dbReference type="PANTHER" id="PTHR21831">
    <property type="entry name" value="MICROTUBULE-ASSOCIATED PROTEIN 10"/>
    <property type="match status" value="1"/>
</dbReference>
<reference evidence="2" key="1">
    <citation type="submission" date="2025-08" db="UniProtKB">
        <authorList>
            <consortium name="Ensembl"/>
        </authorList>
    </citation>
    <scope>IDENTIFICATION</scope>
</reference>
<dbReference type="GO" id="GO:0097431">
    <property type="term" value="C:mitotic spindle pole"/>
    <property type="evidence" value="ECO:0007669"/>
    <property type="project" value="TreeGrafter"/>
</dbReference>
<dbReference type="GO" id="GO:0008017">
    <property type="term" value="F:microtubule binding"/>
    <property type="evidence" value="ECO:0007669"/>
    <property type="project" value="InterPro"/>
</dbReference>
<dbReference type="Pfam" id="PF14924">
    <property type="entry name" value="MAP10_N"/>
    <property type="match status" value="1"/>
</dbReference>
<feature type="compositionally biased region" description="Basic and acidic residues" evidence="1">
    <location>
        <begin position="717"/>
        <end position="736"/>
    </location>
</feature>
<sequence>MAAFGQLFSLELLVDSVRLNRVTQTCRSPALILRFMDFPAMIFNITSSACVPQALKRDVRASWVFNSGKSCLFSFDPTALGARLGTSPVRVMLIDCYPESSRLLASTSVTLTGALAVFEMNVDQKSSAEPWGHGERGTYSLRNPMGETIGSLTIGYRLFNLGRWSTTRSSSALKVEKNPMSNTVLLGNGKQIEQTLDKAESEASKRDDCRAMAAPPVDAIPAATKTIADHETEGPCSVQHLMHSCSVSSIKQECGFDAAQDYDVGNVIYPPPLYYNSNADDQLSDINHKHATNKCTSDDLTQRHEREIELKGKDRLFEVETQAITPNKSEAKQKRKNTQGSSACPLCDCSADPSRNSPVLNALICELSRLNCQAGHRRTSRNSDLKCRLDLRHRESCAENHMLENSQSIKLRHHLVDEQQQCAKGSTRQLHSSSLLKEHLNQRQLLRRRKLKQDLTGSRSGEKHFARRKEPLNYGLTHTFRLRLQHTTNALAQRSTQNTGHCNVERKRSKRTQQRNGLEGNAIIQKSTSNEISFADKGVQVVIEDMCVERPGGKLKAVHDGMHLPGDLMCQTGIDKSVQTIPGPWLKISRNFQESELKDQLSVLEKPMHLTRRRSELSVKDESVHSKYSPSAAQSESNIPSLKQVEIAGKCTLDETSSEEEEHEYSDDFSGSFESLSDIAGRTSCASESSNKTLLSASPSAQPFSDVYESDSDFIFHTDPQTKETRSESDSERTSRISEGNSKSLSQEPEGNLWTHLAVSSPIASCLQLNEIGFDGTSAAKSYSLDGCWYEPIQQTALNGFQPQTRLPNMSAIQEVCNSPSKSVWRNAKVMLSPTLAPIDLFQCL</sequence>
<dbReference type="GO" id="GO:0051256">
    <property type="term" value="P:mitotic spindle midzone assembly"/>
    <property type="evidence" value="ECO:0007669"/>
    <property type="project" value="TreeGrafter"/>
</dbReference>
<evidence type="ECO:0000313" key="3">
    <source>
        <dbReference type="Proteomes" id="UP000694388"/>
    </source>
</evidence>
<accession>A0A8C4R6V6</accession>
<feature type="region of interest" description="Disordered" evidence="1">
    <location>
        <begin position="495"/>
        <end position="519"/>
    </location>
</feature>
<dbReference type="Proteomes" id="UP000694388">
    <property type="component" value="Unplaced"/>
</dbReference>
<evidence type="ECO:0000256" key="1">
    <source>
        <dbReference type="SAM" id="MobiDB-lite"/>
    </source>
</evidence>
<dbReference type="GO" id="GO:1990023">
    <property type="term" value="C:mitotic spindle midzone"/>
    <property type="evidence" value="ECO:0007669"/>
    <property type="project" value="TreeGrafter"/>
</dbReference>
<dbReference type="GO" id="GO:0005881">
    <property type="term" value="C:cytoplasmic microtubule"/>
    <property type="evidence" value="ECO:0007669"/>
    <property type="project" value="TreeGrafter"/>
</dbReference>
<dbReference type="AlphaFoldDB" id="A0A8C4R6V6"/>
<reference evidence="2" key="2">
    <citation type="submission" date="2025-09" db="UniProtKB">
        <authorList>
            <consortium name="Ensembl"/>
        </authorList>
    </citation>
    <scope>IDENTIFICATION</scope>
</reference>
<dbReference type="GeneTree" id="ENSGT00390000008459"/>
<feature type="region of interest" description="Disordered" evidence="1">
    <location>
        <begin position="613"/>
        <end position="641"/>
    </location>
</feature>
<feature type="region of interest" description="Disordered" evidence="1">
    <location>
        <begin position="717"/>
        <end position="750"/>
    </location>
</feature>